<feature type="compositionally biased region" description="Basic and acidic residues" evidence="1">
    <location>
        <begin position="64"/>
        <end position="73"/>
    </location>
</feature>
<feature type="region of interest" description="Disordered" evidence="1">
    <location>
        <begin position="178"/>
        <end position="210"/>
    </location>
</feature>
<feature type="compositionally biased region" description="Basic and acidic residues" evidence="1">
    <location>
        <begin position="983"/>
        <end position="999"/>
    </location>
</feature>
<feature type="region of interest" description="Disordered" evidence="1">
    <location>
        <begin position="1118"/>
        <end position="1145"/>
    </location>
</feature>
<protein>
    <submittedName>
        <fullName evidence="2">Uncharacterized protein</fullName>
    </submittedName>
</protein>
<feature type="region of interest" description="Disordered" evidence="1">
    <location>
        <begin position="1"/>
        <end position="73"/>
    </location>
</feature>
<evidence type="ECO:0000313" key="2">
    <source>
        <dbReference type="EMBL" id="GBG92404.1"/>
    </source>
</evidence>
<evidence type="ECO:0000256" key="1">
    <source>
        <dbReference type="SAM" id="MobiDB-lite"/>
    </source>
</evidence>
<feature type="compositionally biased region" description="Basic and acidic residues" evidence="1">
    <location>
        <begin position="384"/>
        <end position="400"/>
    </location>
</feature>
<feature type="compositionally biased region" description="Basic and acidic residues" evidence="1">
    <location>
        <begin position="952"/>
        <end position="973"/>
    </location>
</feature>
<dbReference type="Proteomes" id="UP000265515">
    <property type="component" value="Unassembled WGS sequence"/>
</dbReference>
<evidence type="ECO:0000313" key="3">
    <source>
        <dbReference type="Proteomes" id="UP000265515"/>
    </source>
</evidence>
<feature type="compositionally biased region" description="Basic and acidic residues" evidence="1">
    <location>
        <begin position="1125"/>
        <end position="1142"/>
    </location>
</feature>
<reference evidence="2 3" key="1">
    <citation type="journal article" date="2018" name="Cell">
        <title>The Chara Genome: Secondary Complexity and Implications for Plant Terrestrialization.</title>
        <authorList>
            <person name="Nishiyama T."/>
            <person name="Sakayama H."/>
            <person name="Vries J.D."/>
            <person name="Buschmann H."/>
            <person name="Saint-Marcoux D."/>
            <person name="Ullrich K.K."/>
            <person name="Haas F.B."/>
            <person name="Vanderstraeten L."/>
            <person name="Becker D."/>
            <person name="Lang D."/>
            <person name="Vosolsobe S."/>
            <person name="Rombauts S."/>
            <person name="Wilhelmsson P.K.I."/>
            <person name="Janitza P."/>
            <person name="Kern R."/>
            <person name="Heyl A."/>
            <person name="Rumpler F."/>
            <person name="Villalobos L.I.A.C."/>
            <person name="Clay J.M."/>
            <person name="Skokan R."/>
            <person name="Toyoda A."/>
            <person name="Suzuki Y."/>
            <person name="Kagoshima H."/>
            <person name="Schijlen E."/>
            <person name="Tajeshwar N."/>
            <person name="Catarino B."/>
            <person name="Hetherington A.J."/>
            <person name="Saltykova A."/>
            <person name="Bonnot C."/>
            <person name="Breuninger H."/>
            <person name="Symeonidi A."/>
            <person name="Radhakrishnan G.V."/>
            <person name="Van Nieuwerburgh F."/>
            <person name="Deforce D."/>
            <person name="Chang C."/>
            <person name="Karol K.G."/>
            <person name="Hedrich R."/>
            <person name="Ulvskov P."/>
            <person name="Glockner G."/>
            <person name="Delwiche C.F."/>
            <person name="Petrasek J."/>
            <person name="Van de Peer Y."/>
            <person name="Friml J."/>
            <person name="Beilby M."/>
            <person name="Dolan L."/>
            <person name="Kohara Y."/>
            <person name="Sugano S."/>
            <person name="Fujiyama A."/>
            <person name="Delaux P.-M."/>
            <person name="Quint M."/>
            <person name="TheiBen G."/>
            <person name="Hagemann M."/>
            <person name="Harholt J."/>
            <person name="Dunand C."/>
            <person name="Zachgo S."/>
            <person name="Langdale J."/>
            <person name="Maumus F."/>
            <person name="Straeten D.V.D."/>
            <person name="Gould S.B."/>
            <person name="Rensing S.A."/>
        </authorList>
    </citation>
    <scope>NUCLEOTIDE SEQUENCE [LARGE SCALE GENOMIC DNA]</scope>
    <source>
        <strain evidence="2 3">S276</strain>
    </source>
</reference>
<dbReference type="Gramene" id="GBG92404">
    <property type="protein sequence ID" value="GBG92404"/>
    <property type="gene ID" value="CBR_g55339"/>
</dbReference>
<name>A0A388MCW0_CHABU</name>
<feature type="compositionally biased region" description="Polar residues" evidence="1">
    <location>
        <begin position="12"/>
        <end position="43"/>
    </location>
</feature>
<proteinExistence type="predicted"/>
<feature type="region of interest" description="Disordered" evidence="1">
    <location>
        <begin position="934"/>
        <end position="1014"/>
    </location>
</feature>
<dbReference type="AlphaFoldDB" id="A0A388MCW0"/>
<accession>A0A388MCW0</accession>
<sequence>MPPSDGADCKGVSNSSTATKSPPSLGTENISPPQPVESGTLSILSADHTAKSKTTTGQEMDEQTLNKEGKDSCREEAVDEVAQQVALLIQMEEDLQNPALGVVETDSSHLGMSPPASKSKLPLATEQNLNITNPEKNLLGTGERTALLCTGGQEDATIVNGHAESLVQHQWAELNERSDPSRMKWRGKDSAVGQTLGVKGSPEAAISRSQQRQLFVSIPKSSKTHGRSNYCTTKKHTQDGYEKMMSLSPVESVSASPMHMSPILPFVSFDETEPLLLDHSRLGEDNLASHLKLPGISGTCKLEDDDVSSFERFTVSALSTPASETLDILLTDSEDTAMVPSTIKCLLMAPENGEEALDPDTRLFCPRRMLHSDEREQGSCLDQEEGKRKKQNESEKKTETLDQVFPCKVDQASSAQESRKEESKKGLQIGDSKQGWRGSPMTVDIEKTSSGGAHFMAPAMSPPVTQSYSWVTECPLTEQVDKLSVSSSSPFSQNYSKSDLLPCTVNRQDSPACDKGPQDIVDGGRSSDPSQCQGKHPSPLPPAAGCMSCAISADGASPCLSPQPLPLSSPPSACSSQFFTPTMTLAPNQPSILTLQSTQAVAPLPPASEKFAAAPPGGSFPAACVCYDSKPVPMSTAPVIIEEMVVEASLCPSLRSPNLIPPNEERQICDSSIDWSSTRPSIALLSIRKPCAMPSGPVLDSSPAPPPLHRASALEHSFNPLNKKALQPLLMQPLHREDILEEVFKDKSIPPSSSCSSSTSSPCMFSLSSLEPLCLSSLPTEDIPTTSEDFHLGLVKPRRQIPQPPSPAGWDNQNLAARTGLSGLSVDSFQMTASSAAILQAVNVFHGCTFSMPFDEGWPSKPSTTVVSRSDMPASVSCPVLATWIVESGPDPFPSSDMYHGTATNESLWDLAPAKEKASDSGYLSDKDYKTATKESLWDPSHGKKGSPSGSLKDKDNETATRESLWDTGHWKEGSASGPLAVKDSETATKESLWDRGHGNGEGSASGSWSGKDHKNITEEFSWDIGHGKDKGSSTECAPFSGNASIVTPAVPNQQEQVNASLGTAAGTKPVHGIAEDVPCGATAIPTGADGHQPMESCQTGLGFTPDFISNQLRQEGVSKGGQHIGEDRDHGTRRHEAEETGKTSAAALAKWQSPRCDEEGANMIRMLEQEAPGICPLSDVERKTCEDVFHKITCHGRSYIYQTEAFNLFAKAGLSTAKFHRAWYTILTSTTVFDFVELHLLYMYLCLLLRSWTIPKRKTQVQGK</sequence>
<dbReference type="EMBL" id="BFEA01001052">
    <property type="protein sequence ID" value="GBG92404.1"/>
    <property type="molecule type" value="Genomic_DNA"/>
</dbReference>
<feature type="region of interest" description="Disordered" evidence="1">
    <location>
        <begin position="374"/>
        <end position="442"/>
    </location>
</feature>
<comment type="caution">
    <text evidence="2">The sequence shown here is derived from an EMBL/GenBank/DDBJ whole genome shotgun (WGS) entry which is preliminary data.</text>
</comment>
<organism evidence="2 3">
    <name type="scientific">Chara braunii</name>
    <name type="common">Braun's stonewort</name>
    <dbReference type="NCBI Taxonomy" id="69332"/>
    <lineage>
        <taxon>Eukaryota</taxon>
        <taxon>Viridiplantae</taxon>
        <taxon>Streptophyta</taxon>
        <taxon>Charophyceae</taxon>
        <taxon>Charales</taxon>
        <taxon>Characeae</taxon>
        <taxon>Chara</taxon>
    </lineage>
</organism>
<keyword evidence="3" id="KW-1185">Reference proteome</keyword>
<gene>
    <name evidence="2" type="ORF">CBR_g55339</name>
</gene>
<feature type="region of interest" description="Disordered" evidence="1">
    <location>
        <begin position="506"/>
        <end position="539"/>
    </location>
</feature>
<feature type="compositionally biased region" description="Basic and acidic residues" evidence="1">
    <location>
        <begin position="178"/>
        <end position="189"/>
    </location>
</feature>